<reference evidence="19" key="2">
    <citation type="submission" date="2021-01" db="EMBL/GenBank/DDBJ databases">
        <title>Pan-genome distribution and transcriptional activeness of fungal secondary metabolism genes in Aspergillus section Fumigati.</title>
        <authorList>
            <person name="Takahashi H."/>
            <person name="Umemura M."/>
            <person name="Ninomiya A."/>
            <person name="Kusuya Y."/>
            <person name="Urayama S."/>
            <person name="Shimizu M."/>
            <person name="Watanabe A."/>
            <person name="Kamei K."/>
            <person name="Yaguchi T."/>
            <person name="Hagiwara D."/>
        </authorList>
    </citation>
    <scope>NUCLEOTIDE SEQUENCE</scope>
    <source>
        <strain evidence="19">IFM 46973</strain>
    </source>
</reference>
<dbReference type="InterPro" id="IPR040131">
    <property type="entry name" value="MnmG_N"/>
</dbReference>
<evidence type="ECO:0000256" key="11">
    <source>
        <dbReference type="ARBA" id="ARBA00022989"/>
    </source>
</evidence>
<evidence type="ECO:0000256" key="2">
    <source>
        <dbReference type="ARBA" id="ARBA00004154"/>
    </source>
</evidence>
<dbReference type="InterPro" id="IPR040125">
    <property type="entry name" value="Squalene_monox"/>
</dbReference>
<evidence type="ECO:0000256" key="16">
    <source>
        <dbReference type="RuleBase" id="RU367121"/>
    </source>
</evidence>
<evidence type="ECO:0000256" key="5">
    <source>
        <dbReference type="ARBA" id="ARBA00022630"/>
    </source>
</evidence>
<accession>A0A8E0QHR2</accession>
<keyword evidence="10" id="KW-0752">Steroid biosynthesis</keyword>
<dbReference type="RefSeq" id="XP_043142250.1">
    <property type="nucleotide sequence ID" value="XM_043286315.1"/>
</dbReference>
<evidence type="ECO:0000256" key="10">
    <source>
        <dbReference type="ARBA" id="ARBA00022955"/>
    </source>
</evidence>
<feature type="transmembrane region" description="Helical" evidence="16">
    <location>
        <begin position="449"/>
        <end position="469"/>
    </location>
</feature>
<keyword evidence="12 16" id="KW-0560">Oxidoreductase</keyword>
<dbReference type="UniPathway" id="UPA00767">
    <property type="reaction ID" value="UER00752"/>
</dbReference>
<keyword evidence="10" id="KW-0443">Lipid metabolism</keyword>
<dbReference type="PANTHER" id="PTHR10835:SF0">
    <property type="entry name" value="SQUALENE MONOOXYGENASE"/>
    <property type="match status" value="1"/>
</dbReference>
<dbReference type="EMBL" id="BBXM02000001">
    <property type="protein sequence ID" value="GIC84984.1"/>
    <property type="molecule type" value="Genomic_DNA"/>
</dbReference>
<dbReference type="Pfam" id="PF01134">
    <property type="entry name" value="GIDA"/>
    <property type="match status" value="1"/>
</dbReference>
<evidence type="ECO:0000313" key="19">
    <source>
        <dbReference type="EMBL" id="GIC84984.1"/>
    </source>
</evidence>
<keyword evidence="11 16" id="KW-1133">Transmembrane helix</keyword>
<feature type="domain" description="Squalene epoxidase" evidence="18">
    <location>
        <begin position="174"/>
        <end position="448"/>
    </location>
</feature>
<reference evidence="19" key="1">
    <citation type="journal article" date="2015" name="Genome Announc.">
        <title>Draft Genome Sequence of the Pathogenic Filamentous Fungus Aspergillus udagawae Strain IFM 46973T.</title>
        <authorList>
            <person name="Kusuya Y."/>
            <person name="Takahashi-Nakaguchi A."/>
            <person name="Takahashi H."/>
            <person name="Yaguchi T."/>
        </authorList>
    </citation>
    <scope>NUCLEOTIDE SEQUENCE</scope>
    <source>
        <strain evidence="19">IFM 46973</strain>
    </source>
</reference>
<dbReference type="InterPro" id="IPR036188">
    <property type="entry name" value="FAD/NAD-bd_sf"/>
</dbReference>
<feature type="transmembrane region" description="Helical" evidence="16">
    <location>
        <begin position="364"/>
        <end position="381"/>
    </location>
</feature>
<sequence length="473" mass="51662">MAANSSKGHQLPRHISDIVIVGGGVAGCASAVAFSKQGRTVVLLEKCLAQPERVVGELLHPGGVHALHSLGMGDCLRNIDAVPCHGYRVSYFNETVNIPYPDDPNAPGERPKGCSFQHGRFIQNLRQAAANAPNVTVVEAKATDLLRDERTGKVIGVLAYSAGDNRKAAEYYGSLTIVCDGYASTFRKKYLPHKPLSQSKFWALELINAKLPEPYYGHVFLSDDPPILVYQISPRQTRIFLDVPTGLPSASPASGGIKAHMLNVVLPRLPSGCQNSFREAVARGKFKSMPNSFLPPSQQKVPGLLFLGDALNMRHPLTGGGMTVAFNDVLLISKLLAPENVLSLDDSNAVLEQIGRFHWARKQGSSLINILAMALYTLFAAKDTTLSALKTGCFRYFQIGGRCKQEPCGMLAGLIRSPWVLVYHFFAVAFYSVWLVLAEAPTWKIPYEVVTATLIIWKACCVIGPYLIWELMP</sequence>
<dbReference type="GO" id="GO:0050660">
    <property type="term" value="F:flavin adenine dinucleotide binding"/>
    <property type="evidence" value="ECO:0007669"/>
    <property type="project" value="UniProtKB-UniRule"/>
</dbReference>
<dbReference type="PRINTS" id="PR00420">
    <property type="entry name" value="RNGMNOXGNASE"/>
</dbReference>
<gene>
    <name evidence="19" type="ORF">Aud_000811</name>
</gene>
<keyword evidence="8 16" id="KW-0274">FAD</keyword>
<keyword evidence="13 16" id="KW-0472">Membrane</keyword>
<comment type="subcellular location">
    <subcellularLocation>
        <location evidence="3 16">Endoplasmic reticulum membrane</location>
        <topology evidence="3 16">Multi-pass membrane protein</topology>
    </subcellularLocation>
    <subcellularLocation>
        <location evidence="2">Microsome membrane</location>
        <topology evidence="2">Multi-pass membrane protein</topology>
    </subcellularLocation>
</comment>
<keyword evidence="9" id="KW-0492">Microsome</keyword>
<dbReference type="GO" id="GO:0005789">
    <property type="term" value="C:endoplasmic reticulum membrane"/>
    <property type="evidence" value="ECO:0007669"/>
    <property type="project" value="UniProtKB-SubCell"/>
</dbReference>
<evidence type="ECO:0000256" key="4">
    <source>
        <dbReference type="ARBA" id="ARBA00008802"/>
    </source>
</evidence>
<dbReference type="GeneID" id="66988287"/>
<dbReference type="InterPro" id="IPR013698">
    <property type="entry name" value="Squalene_epoxidase"/>
</dbReference>
<dbReference type="Proteomes" id="UP000036893">
    <property type="component" value="Unassembled WGS sequence"/>
</dbReference>
<dbReference type="PANTHER" id="PTHR10835">
    <property type="entry name" value="SQUALENE MONOOXYGENASE"/>
    <property type="match status" value="1"/>
</dbReference>
<dbReference type="FunFam" id="3.50.50.60:FF:000166">
    <property type="entry name" value="Squalene monooxygenase Erg1"/>
    <property type="match status" value="1"/>
</dbReference>
<dbReference type="Pfam" id="PF08491">
    <property type="entry name" value="SE"/>
    <property type="match status" value="1"/>
</dbReference>
<evidence type="ECO:0000256" key="13">
    <source>
        <dbReference type="ARBA" id="ARBA00023136"/>
    </source>
</evidence>
<comment type="cofactor">
    <cofactor evidence="1 16">
        <name>FAD</name>
        <dbReference type="ChEBI" id="CHEBI:57692"/>
    </cofactor>
</comment>
<proteinExistence type="inferred from homology"/>
<comment type="catalytic activity">
    <reaction evidence="16">
        <text>squalene + reduced [NADPH--hemoprotein reductase] + O2 = (S)-2,3-epoxysqualene + oxidized [NADPH--hemoprotein reductase] + H2O + H(+)</text>
        <dbReference type="Rhea" id="RHEA:25282"/>
        <dbReference type="Rhea" id="RHEA-COMP:11964"/>
        <dbReference type="Rhea" id="RHEA-COMP:11965"/>
        <dbReference type="ChEBI" id="CHEBI:15377"/>
        <dbReference type="ChEBI" id="CHEBI:15378"/>
        <dbReference type="ChEBI" id="CHEBI:15379"/>
        <dbReference type="ChEBI" id="CHEBI:15440"/>
        <dbReference type="ChEBI" id="CHEBI:15441"/>
        <dbReference type="ChEBI" id="CHEBI:57618"/>
        <dbReference type="ChEBI" id="CHEBI:58210"/>
        <dbReference type="EC" id="1.14.14.17"/>
    </reaction>
</comment>
<evidence type="ECO:0000259" key="17">
    <source>
        <dbReference type="Pfam" id="PF01134"/>
    </source>
</evidence>
<keyword evidence="6 16" id="KW-0812">Transmembrane</keyword>
<evidence type="ECO:0000256" key="1">
    <source>
        <dbReference type="ARBA" id="ARBA00001974"/>
    </source>
</evidence>
<evidence type="ECO:0000256" key="6">
    <source>
        <dbReference type="ARBA" id="ARBA00022692"/>
    </source>
</evidence>
<keyword evidence="5 16" id="KW-0285">Flavoprotein</keyword>
<evidence type="ECO:0000256" key="7">
    <source>
        <dbReference type="ARBA" id="ARBA00022824"/>
    </source>
</evidence>
<feature type="transmembrane region" description="Helical" evidence="16">
    <location>
        <begin position="419"/>
        <end position="437"/>
    </location>
</feature>
<keyword evidence="10" id="KW-0444">Lipid biosynthesis</keyword>
<comment type="function">
    <text evidence="16">Catalyzes the stereospecific oxidation of squalene to (S)-2,3-epoxysqualene, and is considered to be a rate-limiting enzyme in steroid biosynthesis.</text>
</comment>
<comment type="similarity">
    <text evidence="4 16">Belongs to the squalene monooxygenase family.</text>
</comment>
<evidence type="ECO:0000256" key="8">
    <source>
        <dbReference type="ARBA" id="ARBA00022827"/>
    </source>
</evidence>
<dbReference type="GO" id="GO:0004506">
    <property type="term" value="F:squalene monooxygenase activity"/>
    <property type="evidence" value="ECO:0007669"/>
    <property type="project" value="UniProtKB-UniRule"/>
</dbReference>
<comment type="pathway">
    <text evidence="15">Steroid metabolism; ergosterol biosynthesis.</text>
</comment>
<comment type="caution">
    <text evidence="19">The sequence shown here is derived from an EMBL/GenBank/DDBJ whole genome shotgun (WGS) entry which is preliminary data.</text>
</comment>
<dbReference type="SUPFAM" id="SSF51905">
    <property type="entry name" value="FAD/NAD(P)-binding domain"/>
    <property type="match status" value="1"/>
</dbReference>
<dbReference type="Gene3D" id="3.50.50.60">
    <property type="entry name" value="FAD/NAD(P)-binding domain"/>
    <property type="match status" value="1"/>
</dbReference>
<evidence type="ECO:0000256" key="9">
    <source>
        <dbReference type="ARBA" id="ARBA00022848"/>
    </source>
</evidence>
<evidence type="ECO:0000256" key="12">
    <source>
        <dbReference type="ARBA" id="ARBA00023002"/>
    </source>
</evidence>
<protein>
    <recommendedName>
        <fullName evidence="16">Squalene monooxygenase</fullName>
        <ecNumber evidence="16">1.14.14.17</ecNumber>
    </recommendedName>
</protein>
<evidence type="ECO:0000256" key="3">
    <source>
        <dbReference type="ARBA" id="ARBA00004477"/>
    </source>
</evidence>
<keyword evidence="14" id="KW-0753">Steroid metabolism</keyword>
<keyword evidence="7 16" id="KW-0256">Endoplasmic reticulum</keyword>
<dbReference type="GO" id="GO:0006696">
    <property type="term" value="P:ergosterol biosynthetic process"/>
    <property type="evidence" value="ECO:0007669"/>
    <property type="project" value="TreeGrafter"/>
</dbReference>
<dbReference type="PROSITE" id="PS51257">
    <property type="entry name" value="PROKAR_LIPOPROTEIN"/>
    <property type="match status" value="1"/>
</dbReference>
<feature type="domain" description="MnmG N-terminal" evidence="17">
    <location>
        <begin position="17"/>
        <end position="159"/>
    </location>
</feature>
<dbReference type="EC" id="1.14.14.17" evidence="16"/>
<evidence type="ECO:0000313" key="20">
    <source>
        <dbReference type="Proteomes" id="UP000036893"/>
    </source>
</evidence>
<dbReference type="AlphaFoldDB" id="A0A8E0QHR2"/>
<name>A0A8E0QHR2_9EURO</name>
<evidence type="ECO:0000256" key="15">
    <source>
        <dbReference type="ARBA" id="ARBA00029435"/>
    </source>
</evidence>
<organism evidence="19 20">
    <name type="scientific">Aspergillus udagawae</name>
    <dbReference type="NCBI Taxonomy" id="91492"/>
    <lineage>
        <taxon>Eukaryota</taxon>
        <taxon>Fungi</taxon>
        <taxon>Dikarya</taxon>
        <taxon>Ascomycota</taxon>
        <taxon>Pezizomycotina</taxon>
        <taxon>Eurotiomycetes</taxon>
        <taxon>Eurotiomycetidae</taxon>
        <taxon>Eurotiales</taxon>
        <taxon>Aspergillaceae</taxon>
        <taxon>Aspergillus</taxon>
        <taxon>Aspergillus subgen. Fumigati</taxon>
    </lineage>
</organism>
<evidence type="ECO:0000256" key="14">
    <source>
        <dbReference type="ARBA" id="ARBA00023221"/>
    </source>
</evidence>
<evidence type="ECO:0000259" key="18">
    <source>
        <dbReference type="Pfam" id="PF08491"/>
    </source>
</evidence>